<keyword evidence="2" id="KW-0964">Secreted</keyword>
<evidence type="ECO:0000313" key="8">
    <source>
        <dbReference type="Proteomes" id="UP000017747"/>
    </source>
</evidence>
<dbReference type="InterPro" id="IPR013783">
    <property type="entry name" value="Ig-like_fold"/>
</dbReference>
<evidence type="ECO:0000313" key="7">
    <source>
        <dbReference type="EMBL" id="ETA81681.1"/>
    </source>
</evidence>
<dbReference type="GO" id="GO:0005576">
    <property type="term" value="C:extracellular region"/>
    <property type="evidence" value="ECO:0007669"/>
    <property type="project" value="UniProtKB-SubCell"/>
</dbReference>
<comment type="subcellular location">
    <subcellularLocation>
        <location evidence="1">Secreted</location>
    </subcellularLocation>
</comment>
<dbReference type="Proteomes" id="UP000017747">
    <property type="component" value="Unassembled WGS sequence"/>
</dbReference>
<keyword evidence="8" id="KW-1185">Reference proteome</keyword>
<feature type="chain" id="PRO_5004761080" description="DUF11 domain-containing protein" evidence="4">
    <location>
        <begin position="26"/>
        <end position="1178"/>
    </location>
</feature>
<organism evidence="7 8">
    <name type="scientific">Youngiibacter fragilis 232.1</name>
    <dbReference type="NCBI Taxonomy" id="994573"/>
    <lineage>
        <taxon>Bacteria</taxon>
        <taxon>Bacillati</taxon>
        <taxon>Bacillota</taxon>
        <taxon>Clostridia</taxon>
        <taxon>Eubacteriales</taxon>
        <taxon>Clostridiaceae</taxon>
        <taxon>Youngiibacter</taxon>
    </lineage>
</organism>
<dbReference type="AlphaFoldDB" id="V7I8T7"/>
<dbReference type="PATRIC" id="fig|994573.3.peg.961"/>
<dbReference type="STRING" id="994573.T472_0205120"/>
<dbReference type="SUPFAM" id="SSF117074">
    <property type="entry name" value="Hypothetical protein PA1324"/>
    <property type="match status" value="1"/>
</dbReference>
<proteinExistence type="predicted"/>
<evidence type="ECO:0000256" key="1">
    <source>
        <dbReference type="ARBA" id="ARBA00004613"/>
    </source>
</evidence>
<sequence length="1178" mass="129095">MKFLAVFVAFTMVLTLGFASKNVEAATGLSGFATMEGYNVDSKDWEGAYVTGNLGKTYAEGEWFPGRIRLNGFQSVYPNFAGFPDISIWYTAAYATNSGTGMFVDLVKGIQIGVRTLTDDEGWPMESGLPYPMGSAENVDDAQNHSGENQWLGYKLLNLPDSQMNRSAETATLGGLGSITDGKRMFTITAEDIKSALNSMGIGLNTNNIEIYFEFHLARTSIWGSRNLQTEYASGAPASWGGYLYGLMNFDAIAFGSGPKTGSSGHFGLLDSSKTVPLPDTPEVYRTVTGMKFLDVNNNGQFDVGEPGLKDWTINLVGYIEDIEVTLTTKTGPDGIYTFGGLSYGSELRVHEVMEPGYTQTYPHSEITLANGAKSFVKVDAGKGPWRWYIDRSLMPANANDAVTISGIDFGNFLPDPKIEVKKTGDELSKIGDEIEFTVEVKNTGNVDLELTSIVDDKFGDLSYIKWSTDGFGATLAKGATESHTFKMEIPEEASDPFVNKVTAVYNYMQIEAKGESSHSTNLFQPLSSIEKTVDKKYAIPGETVRYKIEVKNLSSQDTPVMHYVLEDDLLGWSISGGTAKIFDLGFGESKIFEGTETDYMIPLDAERYSIIKNTATIHTSFDDFDNKYDYSSFAETKVLWPGLEIKKSGDELSKIGDEVLYKFEIKNTGDVDLNLVKVYDETFMFDLTSLFGKTILKPGETDNAEKLFKIPAEAKDPFKNKVTATYKYIMGDFSKTVEESAEFEVNLFQPGIKIEKTADKTVSMVGGTVKYKIIVTNTSSSDSPDLKYSVVDDVYGTVVTDALLSPGGSKEYTYDYLIKNTDPNPLVNTAEVTASPVGFPNVLKDNDSHEVKLFTPGLTIKKTADTEISKVGDTINYKIVVKNTTAEAYAPKIHCVLTDALLGLNMSFDLASGEEKIVNVPYVVKASDDPDYLTKFGWTELKNTAKVVGSPIGFEAISEFKLEDSVTVDLVHPHIDIDKSVNTAFAHVGDTVTYTIKITNTGDIALHNIVVKDSMLGTLSAFATSLAVGAHDTHTYDRLLTIADIGILTNTATVTSNPVGLPNKIEDKDDAVVEVKPRLYDETGWAYGGSYAKPIKDIEGVTSTNWGWTNGPIEEGDYRWPIYVGAGQNDLSKGKIVGELIIAFHDGTMKITYKMDEGFSLKEVHLYVGCFRPLEVN</sequence>
<dbReference type="NCBIfam" id="TIGR01451">
    <property type="entry name" value="B_ant_repeat"/>
    <property type="match status" value="3"/>
</dbReference>
<accession>V7I8T7</accession>
<dbReference type="InterPro" id="IPR033764">
    <property type="entry name" value="Sdr_B"/>
</dbReference>
<dbReference type="eggNOG" id="COG1361">
    <property type="taxonomic scope" value="Bacteria"/>
</dbReference>
<reference evidence="7 8" key="1">
    <citation type="journal article" date="2014" name="Genome Announc.">
        <title>Genome Sequence of Youngiibacter fragilis, the Type Strain of the Genus Youngiibacter.</title>
        <authorList>
            <person name="Wawrik C.B."/>
            <person name="Callaghan A.V."/>
            <person name="Stamps B.W."/>
            <person name="Wawrik B."/>
        </authorList>
    </citation>
    <scope>NUCLEOTIDE SEQUENCE [LARGE SCALE GENOMIC DNA]</scope>
    <source>
        <strain evidence="7 8">232.1</strain>
    </source>
</reference>
<dbReference type="Pfam" id="PF17210">
    <property type="entry name" value="SdrD_B"/>
    <property type="match status" value="1"/>
</dbReference>
<dbReference type="EMBL" id="AXUN02000073">
    <property type="protein sequence ID" value="ETA81681.1"/>
    <property type="molecule type" value="Genomic_DNA"/>
</dbReference>
<dbReference type="Gene3D" id="2.60.40.10">
    <property type="entry name" value="Immunoglobulins"/>
    <property type="match status" value="1"/>
</dbReference>
<dbReference type="InterPro" id="IPR047589">
    <property type="entry name" value="DUF11_rpt"/>
</dbReference>
<name>V7I8T7_9CLOT</name>
<comment type="caution">
    <text evidence="7">The sequence shown here is derived from an EMBL/GenBank/DDBJ whole genome shotgun (WGS) entry which is preliminary data.</text>
</comment>
<dbReference type="eggNOG" id="COG4932">
    <property type="taxonomic scope" value="Bacteria"/>
</dbReference>
<evidence type="ECO:0000256" key="2">
    <source>
        <dbReference type="ARBA" id="ARBA00022525"/>
    </source>
</evidence>
<feature type="domain" description="DUF7507" evidence="6">
    <location>
        <begin position="974"/>
        <end position="1060"/>
    </location>
</feature>
<protein>
    <recommendedName>
        <fullName evidence="9">DUF11 domain-containing protein</fullName>
    </recommendedName>
</protein>
<feature type="domain" description="DUF7507" evidence="6">
    <location>
        <begin position="417"/>
        <end position="492"/>
    </location>
</feature>
<evidence type="ECO:0000256" key="3">
    <source>
        <dbReference type="ARBA" id="ARBA00022729"/>
    </source>
</evidence>
<dbReference type="InterPro" id="IPR055354">
    <property type="entry name" value="DUF7507"/>
</dbReference>
<feature type="signal peptide" evidence="4">
    <location>
        <begin position="1"/>
        <end position="25"/>
    </location>
</feature>
<feature type="domain" description="DUF7507" evidence="6">
    <location>
        <begin position="642"/>
        <end position="711"/>
    </location>
</feature>
<evidence type="ECO:0000259" key="6">
    <source>
        <dbReference type="Pfam" id="PF24346"/>
    </source>
</evidence>
<dbReference type="Pfam" id="PF24346">
    <property type="entry name" value="DUF7507"/>
    <property type="match status" value="3"/>
</dbReference>
<feature type="domain" description="SD-repeat containing protein B" evidence="5">
    <location>
        <begin position="293"/>
        <end position="363"/>
    </location>
</feature>
<evidence type="ECO:0000256" key="4">
    <source>
        <dbReference type="SAM" id="SignalP"/>
    </source>
</evidence>
<dbReference type="InterPro" id="IPR051172">
    <property type="entry name" value="Chlamydia_OmcB"/>
</dbReference>
<gene>
    <name evidence="7" type="ORF">T472_0205120</name>
</gene>
<evidence type="ECO:0008006" key="9">
    <source>
        <dbReference type="Google" id="ProtNLM"/>
    </source>
</evidence>
<keyword evidence="3 4" id="KW-0732">Signal</keyword>
<dbReference type="PANTHER" id="PTHR34819">
    <property type="entry name" value="LARGE CYSTEINE-RICH PERIPLASMIC PROTEIN OMCB"/>
    <property type="match status" value="1"/>
</dbReference>
<evidence type="ECO:0000259" key="5">
    <source>
        <dbReference type="Pfam" id="PF17210"/>
    </source>
</evidence>
<dbReference type="Gene3D" id="2.60.40.740">
    <property type="match status" value="1"/>
</dbReference>
<dbReference type="PANTHER" id="PTHR34819:SF3">
    <property type="entry name" value="CELL SURFACE PROTEIN"/>
    <property type="match status" value="1"/>
</dbReference>